<sequence>MPPRKKRASVAEGDDADDVYDPKKASKSGDNDGDAEKPRKKSRAKKEKEPEEVHTAHEGPAWTVVPPSLLYREAGPKAGERIAAFDLDGTLVVTKTNLPYVTSADDFKFFNKDVPKVLHEYADNGFKIVIFSNQAGIGKSLDGKMSVKLRQRAENILAKMEVDATVLYAAGRDNFRKPGTGMWDYFVENLNGGVSPDKAESFFVGDAAGRPDDIQEGADSDRKFAEGVGIAFKTPEEVFG</sequence>
<dbReference type="NCBIfam" id="TIGR01662">
    <property type="entry name" value="HAD-SF-IIIA"/>
    <property type="match status" value="1"/>
</dbReference>
<dbReference type="SUPFAM" id="SSF56784">
    <property type="entry name" value="HAD-like"/>
    <property type="match status" value="1"/>
</dbReference>
<dbReference type="InterPro" id="IPR006549">
    <property type="entry name" value="HAD-SF_hydro_IIIA"/>
</dbReference>
<evidence type="ECO:0000313" key="3">
    <source>
        <dbReference type="Proteomes" id="UP001491310"/>
    </source>
</evidence>
<comment type="caution">
    <text evidence="2">The sequence shown here is derived from an EMBL/GenBank/DDBJ whole genome shotgun (WGS) entry which is preliminary data.</text>
</comment>
<evidence type="ECO:0008006" key="4">
    <source>
        <dbReference type="Google" id="ProtNLM"/>
    </source>
</evidence>
<protein>
    <recommendedName>
        <fullName evidence="4">PNK3P-domain-containing protein</fullName>
    </recommendedName>
</protein>
<dbReference type="InterPro" id="IPR013954">
    <property type="entry name" value="PNK3P"/>
</dbReference>
<dbReference type="Pfam" id="PF08645">
    <property type="entry name" value="PNK3P"/>
    <property type="match status" value="1"/>
</dbReference>
<evidence type="ECO:0000313" key="2">
    <source>
        <dbReference type="EMBL" id="KAK9909850.1"/>
    </source>
</evidence>
<dbReference type="Proteomes" id="UP001491310">
    <property type="component" value="Unassembled WGS sequence"/>
</dbReference>
<evidence type="ECO:0000256" key="1">
    <source>
        <dbReference type="SAM" id="MobiDB-lite"/>
    </source>
</evidence>
<feature type="region of interest" description="Disordered" evidence="1">
    <location>
        <begin position="1"/>
        <end position="60"/>
    </location>
</feature>
<dbReference type="NCBIfam" id="TIGR01664">
    <property type="entry name" value="DNA-3'-Pase"/>
    <property type="match status" value="1"/>
</dbReference>
<name>A0ABR2YT04_9CHLO</name>
<organism evidence="2 3">
    <name type="scientific">Coccomyxa subellipsoidea</name>
    <dbReference type="NCBI Taxonomy" id="248742"/>
    <lineage>
        <taxon>Eukaryota</taxon>
        <taxon>Viridiplantae</taxon>
        <taxon>Chlorophyta</taxon>
        <taxon>core chlorophytes</taxon>
        <taxon>Trebouxiophyceae</taxon>
        <taxon>Trebouxiophyceae incertae sedis</taxon>
        <taxon>Coccomyxaceae</taxon>
        <taxon>Coccomyxa</taxon>
    </lineage>
</organism>
<dbReference type="Gene3D" id="3.40.50.1000">
    <property type="entry name" value="HAD superfamily/HAD-like"/>
    <property type="match status" value="1"/>
</dbReference>
<dbReference type="PANTHER" id="PTHR12083">
    <property type="entry name" value="BIFUNCTIONAL POLYNUCLEOTIDE PHOSPHATASE/KINASE"/>
    <property type="match status" value="1"/>
</dbReference>
<feature type="compositionally biased region" description="Basic and acidic residues" evidence="1">
    <location>
        <begin position="20"/>
        <end position="37"/>
    </location>
</feature>
<dbReference type="PANTHER" id="PTHR12083:SF9">
    <property type="entry name" value="BIFUNCTIONAL POLYNUCLEOTIDE PHOSPHATASE_KINASE"/>
    <property type="match status" value="1"/>
</dbReference>
<keyword evidence="3" id="KW-1185">Reference proteome</keyword>
<gene>
    <name evidence="2" type="ORF">WJX75_008381</name>
</gene>
<feature type="compositionally biased region" description="Basic and acidic residues" evidence="1">
    <location>
        <begin position="46"/>
        <end position="57"/>
    </location>
</feature>
<dbReference type="InterPro" id="IPR006551">
    <property type="entry name" value="Polynucleotide_phosphatase"/>
</dbReference>
<dbReference type="InterPro" id="IPR023214">
    <property type="entry name" value="HAD_sf"/>
</dbReference>
<dbReference type="EMBL" id="JALJOT010000006">
    <property type="protein sequence ID" value="KAK9909850.1"/>
    <property type="molecule type" value="Genomic_DNA"/>
</dbReference>
<proteinExistence type="predicted"/>
<reference evidence="2 3" key="1">
    <citation type="journal article" date="2024" name="Nat. Commun.">
        <title>Phylogenomics reveals the evolutionary origins of lichenization in chlorophyte algae.</title>
        <authorList>
            <person name="Puginier C."/>
            <person name="Libourel C."/>
            <person name="Otte J."/>
            <person name="Skaloud P."/>
            <person name="Haon M."/>
            <person name="Grisel S."/>
            <person name="Petersen M."/>
            <person name="Berrin J.G."/>
            <person name="Delaux P.M."/>
            <person name="Dal Grande F."/>
            <person name="Keller J."/>
        </authorList>
    </citation>
    <scope>NUCLEOTIDE SEQUENCE [LARGE SCALE GENOMIC DNA]</scope>
    <source>
        <strain evidence="2 3">SAG 216-7</strain>
    </source>
</reference>
<dbReference type="InterPro" id="IPR036412">
    <property type="entry name" value="HAD-like_sf"/>
</dbReference>
<accession>A0ABR2YT04</accession>